<evidence type="ECO:0000256" key="4">
    <source>
        <dbReference type="ARBA" id="ARBA00023002"/>
    </source>
</evidence>
<feature type="compositionally biased region" description="Low complexity" evidence="5">
    <location>
        <begin position="250"/>
        <end position="262"/>
    </location>
</feature>
<dbReference type="CDD" id="cd00691">
    <property type="entry name" value="ascorbate_peroxidase"/>
    <property type="match status" value="1"/>
</dbReference>
<dbReference type="EC" id="1.11.1.11" evidence="3"/>
<accession>A0ABQ5S0S3</accession>
<comment type="cofactor">
    <cofactor evidence="1">
        <name>heme b</name>
        <dbReference type="ChEBI" id="CHEBI:60344"/>
    </cofactor>
</comment>
<dbReference type="Gene3D" id="1.10.520.10">
    <property type="match status" value="1"/>
</dbReference>
<dbReference type="PRINTS" id="PR00458">
    <property type="entry name" value="PEROXIDASE"/>
</dbReference>
<dbReference type="Proteomes" id="UP001165090">
    <property type="component" value="Unassembled WGS sequence"/>
</dbReference>
<dbReference type="PROSITE" id="PS50873">
    <property type="entry name" value="PEROXIDASE_4"/>
    <property type="match status" value="1"/>
</dbReference>
<evidence type="ECO:0000259" key="6">
    <source>
        <dbReference type="PROSITE" id="PS50873"/>
    </source>
</evidence>
<sequence length="356" mass="38867">DILSAYQSLLIVPIYPIFKNFCLTRASIVTMQKYMSKSTAQRASIGSSRQRLSTVRVKAAVNVEQLKALRQELFTYINSRGCNPIIVRLGWHDSGTYDKNIADWPARGGATASIRFKPEIDHDANKGLAIALGILRPIKSKYPDVSYADLFQMASAVAVEAAGGPKIPMQYGRKDATSPEQCVPDGRLPGAAHPFADGSANPAEHLRRVFGRMGLNDKEIVVLSGGHTLGRARPERSGFGAEKTKYTNVGPGKSSASPSGSPDRPVTPKPAGQLGTSWTVNWLEFDNSYFKEVKAKRDAELLVLPTDACLFEDDGFRPFAEKYAADQEAFFADYAQAHQKLSELGVEWEEGAPVTI</sequence>
<evidence type="ECO:0000256" key="5">
    <source>
        <dbReference type="SAM" id="MobiDB-lite"/>
    </source>
</evidence>
<organism evidence="7 8">
    <name type="scientific">Volvox africanus</name>
    <dbReference type="NCBI Taxonomy" id="51714"/>
    <lineage>
        <taxon>Eukaryota</taxon>
        <taxon>Viridiplantae</taxon>
        <taxon>Chlorophyta</taxon>
        <taxon>core chlorophytes</taxon>
        <taxon>Chlorophyceae</taxon>
        <taxon>CS clade</taxon>
        <taxon>Chlamydomonadales</taxon>
        <taxon>Volvocaceae</taxon>
        <taxon>Volvox</taxon>
    </lineage>
</organism>
<reference evidence="7 8" key="1">
    <citation type="journal article" date="2023" name="IScience">
        <title>Expanded male sex-determining region conserved during the evolution of homothallism in the green alga Volvox.</title>
        <authorList>
            <person name="Yamamoto K."/>
            <person name="Matsuzaki R."/>
            <person name="Mahakham W."/>
            <person name="Heman W."/>
            <person name="Sekimoto H."/>
            <person name="Kawachi M."/>
            <person name="Minakuchi Y."/>
            <person name="Toyoda A."/>
            <person name="Nozaki H."/>
        </authorList>
    </citation>
    <scope>NUCLEOTIDE SEQUENCE [LARGE SCALE GENOMIC DNA]</scope>
    <source>
        <strain evidence="7 8">NIES-4468</strain>
    </source>
</reference>
<protein>
    <recommendedName>
        <fullName evidence="3">L-ascorbate peroxidase</fullName>
        <ecNumber evidence="3">1.11.1.11</ecNumber>
    </recommendedName>
</protein>
<dbReference type="InterPro" id="IPR002207">
    <property type="entry name" value="Peroxidase_I"/>
</dbReference>
<dbReference type="PROSITE" id="PS00435">
    <property type="entry name" value="PEROXIDASE_1"/>
    <property type="match status" value="1"/>
</dbReference>
<evidence type="ECO:0000256" key="3">
    <source>
        <dbReference type="ARBA" id="ARBA00012940"/>
    </source>
</evidence>
<dbReference type="InterPro" id="IPR010255">
    <property type="entry name" value="Haem_peroxidase_sf"/>
</dbReference>
<dbReference type="EMBL" id="BSDZ01000015">
    <property type="protein sequence ID" value="GLI63251.1"/>
    <property type="molecule type" value="Genomic_DNA"/>
</dbReference>
<dbReference type="PANTHER" id="PTHR31356:SF66">
    <property type="entry name" value="CATALASE-PEROXIDASE"/>
    <property type="match status" value="1"/>
</dbReference>
<dbReference type="Gene3D" id="1.10.420.10">
    <property type="entry name" value="Peroxidase, domain 2"/>
    <property type="match status" value="1"/>
</dbReference>
<dbReference type="InterPro" id="IPR019793">
    <property type="entry name" value="Peroxidases_heam-ligand_BS"/>
</dbReference>
<dbReference type="Pfam" id="PF00141">
    <property type="entry name" value="peroxidase"/>
    <property type="match status" value="1"/>
</dbReference>
<dbReference type="InterPro" id="IPR044831">
    <property type="entry name" value="Ccp1-like"/>
</dbReference>
<dbReference type="SUPFAM" id="SSF48113">
    <property type="entry name" value="Heme-dependent peroxidases"/>
    <property type="match status" value="1"/>
</dbReference>
<evidence type="ECO:0000313" key="7">
    <source>
        <dbReference type="EMBL" id="GLI63251.1"/>
    </source>
</evidence>
<feature type="region of interest" description="Disordered" evidence="5">
    <location>
        <begin position="232"/>
        <end position="273"/>
    </location>
</feature>
<proteinExistence type="inferred from homology"/>
<keyword evidence="8" id="KW-1185">Reference proteome</keyword>
<gene>
    <name evidence="7" type="ORF">VaNZ11_006149</name>
</gene>
<evidence type="ECO:0000313" key="8">
    <source>
        <dbReference type="Proteomes" id="UP001165090"/>
    </source>
</evidence>
<dbReference type="InterPro" id="IPR002016">
    <property type="entry name" value="Haem_peroxidase"/>
</dbReference>
<feature type="non-terminal residue" evidence="7">
    <location>
        <position position="1"/>
    </location>
</feature>
<comment type="caution">
    <text evidence="7">The sequence shown here is derived from an EMBL/GenBank/DDBJ whole genome shotgun (WGS) entry which is preliminary data.</text>
</comment>
<evidence type="ECO:0000256" key="1">
    <source>
        <dbReference type="ARBA" id="ARBA00001970"/>
    </source>
</evidence>
<dbReference type="PRINTS" id="PR00459">
    <property type="entry name" value="ASPEROXIDASE"/>
</dbReference>
<name>A0ABQ5S0S3_9CHLO</name>
<evidence type="ECO:0000256" key="2">
    <source>
        <dbReference type="ARBA" id="ARBA00006873"/>
    </source>
</evidence>
<keyword evidence="4" id="KW-0560">Oxidoreductase</keyword>
<comment type="similarity">
    <text evidence="2">Belongs to the peroxidase family. Ascorbate peroxidase subfamily.</text>
</comment>
<feature type="domain" description="Plant heme peroxidase family profile" evidence="6">
    <location>
        <begin position="145"/>
        <end position="356"/>
    </location>
</feature>
<dbReference type="PANTHER" id="PTHR31356">
    <property type="entry name" value="THYLAKOID LUMENAL 29 KDA PROTEIN, CHLOROPLASTIC-RELATED"/>
    <property type="match status" value="1"/>
</dbReference>